<comment type="similarity">
    <text evidence="4">Belongs to the GcvT family. CAF17/IBA57 subfamily.</text>
</comment>
<evidence type="ECO:0000256" key="5">
    <source>
        <dbReference type="ARBA" id="ARBA00093637"/>
    </source>
</evidence>
<dbReference type="PANTHER" id="PTHR22602">
    <property type="entry name" value="TRANSFERASE CAF17, MITOCHONDRIAL-RELATED"/>
    <property type="match status" value="1"/>
</dbReference>
<protein>
    <recommendedName>
        <fullName evidence="5">Iron-sulfur cluster assembly factor IBA57 homolog, mitochondrial</fullName>
    </recommendedName>
</protein>
<evidence type="ECO:0000313" key="7">
    <source>
        <dbReference type="EMBL" id="CAI6300819.1"/>
    </source>
</evidence>
<dbReference type="InterPro" id="IPR045179">
    <property type="entry name" value="YgfZ/GcvT"/>
</dbReference>
<evidence type="ECO:0000256" key="2">
    <source>
        <dbReference type="ARBA" id="ARBA00022946"/>
    </source>
</evidence>
<evidence type="ECO:0000259" key="6">
    <source>
        <dbReference type="Pfam" id="PF25455"/>
    </source>
</evidence>
<dbReference type="EMBL" id="CAOQHR010000002">
    <property type="protein sequence ID" value="CAI6300819.1"/>
    <property type="molecule type" value="Genomic_DNA"/>
</dbReference>
<name>A0A9W4U5I5_9PLEO</name>
<reference evidence="7" key="1">
    <citation type="submission" date="2023-01" db="EMBL/GenBank/DDBJ databases">
        <authorList>
            <person name="Van Ghelder C."/>
            <person name="Rancurel C."/>
        </authorList>
    </citation>
    <scope>NUCLEOTIDE SEQUENCE</scope>
    <source>
        <strain evidence="7">CNCM I-4278</strain>
    </source>
</reference>
<evidence type="ECO:0000256" key="3">
    <source>
        <dbReference type="ARBA" id="ARBA00023128"/>
    </source>
</evidence>
<keyword evidence="3" id="KW-0496">Mitochondrion</keyword>
<feature type="domain" description="CAF17 C-terminal" evidence="6">
    <location>
        <begin position="330"/>
        <end position="436"/>
    </location>
</feature>
<proteinExistence type="inferred from homology"/>
<dbReference type="GO" id="GO:0005759">
    <property type="term" value="C:mitochondrial matrix"/>
    <property type="evidence" value="ECO:0007669"/>
    <property type="project" value="UniProtKB-SubCell"/>
</dbReference>
<evidence type="ECO:0000256" key="4">
    <source>
        <dbReference type="ARBA" id="ARBA00093447"/>
    </source>
</evidence>
<dbReference type="InterPro" id="IPR017703">
    <property type="entry name" value="YgfZ/GCV_T_CS"/>
</dbReference>
<dbReference type="Gene3D" id="3.30.1360.120">
    <property type="entry name" value="Probable tRNA modification gtpase trme, domain 1"/>
    <property type="match status" value="1"/>
</dbReference>
<dbReference type="AlphaFoldDB" id="A0A9W4U5I5"/>
<keyword evidence="2" id="KW-0809">Transit peptide</keyword>
<organism evidence="7 8">
    <name type="scientific">Periconia digitata</name>
    <dbReference type="NCBI Taxonomy" id="1303443"/>
    <lineage>
        <taxon>Eukaryota</taxon>
        <taxon>Fungi</taxon>
        <taxon>Dikarya</taxon>
        <taxon>Ascomycota</taxon>
        <taxon>Pezizomycotina</taxon>
        <taxon>Dothideomycetes</taxon>
        <taxon>Pleosporomycetidae</taxon>
        <taxon>Pleosporales</taxon>
        <taxon>Massarineae</taxon>
        <taxon>Periconiaceae</taxon>
        <taxon>Periconia</taxon>
    </lineage>
</organism>
<evidence type="ECO:0000313" key="8">
    <source>
        <dbReference type="Proteomes" id="UP001152607"/>
    </source>
</evidence>
<dbReference type="InterPro" id="IPR027266">
    <property type="entry name" value="TrmE/GcvT-like"/>
</dbReference>
<comment type="caution">
    <text evidence="7">The sequence shown here is derived from an EMBL/GenBank/DDBJ whole genome shotgun (WGS) entry which is preliminary data.</text>
</comment>
<evidence type="ECO:0000256" key="1">
    <source>
        <dbReference type="ARBA" id="ARBA00004305"/>
    </source>
</evidence>
<dbReference type="PANTHER" id="PTHR22602:SF0">
    <property type="entry name" value="TRANSFERASE CAF17, MITOCHONDRIAL-RELATED"/>
    <property type="match status" value="1"/>
</dbReference>
<comment type="subcellular location">
    <subcellularLocation>
        <location evidence="1">Mitochondrion matrix</location>
    </subcellularLocation>
</comment>
<dbReference type="Pfam" id="PF25455">
    <property type="entry name" value="Beta-barrel_CAF17_C"/>
    <property type="match status" value="1"/>
</dbReference>
<dbReference type="SUPFAM" id="SSF103025">
    <property type="entry name" value="Folate-binding domain"/>
    <property type="match status" value="1"/>
</dbReference>
<dbReference type="GO" id="GO:0016226">
    <property type="term" value="P:iron-sulfur cluster assembly"/>
    <property type="evidence" value="ECO:0007669"/>
    <property type="project" value="TreeGrafter"/>
</dbReference>
<accession>A0A9W4U5I5</accession>
<dbReference type="OrthoDB" id="191995at2759"/>
<dbReference type="Proteomes" id="UP001152607">
    <property type="component" value="Unassembled WGS sequence"/>
</dbReference>
<dbReference type="InterPro" id="IPR057460">
    <property type="entry name" value="CAF17_C"/>
</dbReference>
<keyword evidence="8" id="KW-1185">Reference proteome</keyword>
<gene>
    <name evidence="7" type="ORF">PDIGIT_LOCUS2828</name>
</gene>
<sequence length="451" mass="50274">MLNLICISLDSMACSLKTPSAKSMSSISRIGLPRKSSYVCESCLGRVRQLRITRLATSRGITSLSSKSPLPRNRMPRIANDRQWVQESHNRWNTPRKLSTNASAASLEIAEHGLAPVPSRRLISLSGPDAAKFLQGLITNNVEKNRDAPFYAAFLDARGRVLWDVFVWVYPGLDVEEGEWACNIEVDGEEIGALLKHLKRHKLRSKISIKTIEESEISVWAGWGLSSNDDVKGAQVLATLVDPRGHKFGTRYLLKGHSSLKNPPVPIVDTQQYHLRRYVYGIPEGPNEIPREAALPMEYNIDLSQGIDFKKGCYVGQELTIRTKHTGVVRKRVLPLELQPLTKSGDQTADAPIRTFPESGTDIKQLDESMSLKKGRPAGKFIAGIGNVGLGLARLEMMTSMRVSAEGGTWKPGTRFGVPVGDEEVVEVRAITPQWFQERERDLWDKNRTRV</sequence>
<dbReference type="NCBIfam" id="TIGR03317">
    <property type="entry name" value="ygfZ_signature"/>
    <property type="match status" value="1"/>
</dbReference>